<comment type="function">
    <text evidence="6">Involved in the assembly process of the P-ring formation. It may associate with FlgF on the rod constituting a structure essential for the P-ring assembly or may act as a modulator protein for the P-ring assembly.</text>
</comment>
<dbReference type="Gene3D" id="3.90.1210.10">
    <property type="entry name" value="Antifreeze-like/N-acetylneuraminic acid synthase C-terminal domain"/>
    <property type="match status" value="1"/>
</dbReference>
<reference evidence="9 10" key="1">
    <citation type="submission" date="2016-02" db="EMBL/GenBank/DDBJ databases">
        <title>Genome sequence of Marichromatium gracile YL-28, a purple sulfur bacterium.</title>
        <authorList>
            <person name="Zhao C."/>
            <person name="Hong X."/>
            <person name="Chen S."/>
            <person name="Yang S."/>
        </authorList>
    </citation>
    <scope>NUCLEOTIDE SEQUENCE [LARGE SCALE GENOMIC DNA]</scope>
    <source>
        <strain evidence="9 10">YL28</strain>
    </source>
</reference>
<dbReference type="Proteomes" id="UP000075766">
    <property type="component" value="Unassembled WGS sequence"/>
</dbReference>
<feature type="signal peptide" evidence="7">
    <location>
        <begin position="1"/>
        <end position="39"/>
    </location>
</feature>
<feature type="domain" description="SAF" evidence="8">
    <location>
        <begin position="126"/>
        <end position="188"/>
    </location>
</feature>
<dbReference type="PANTHER" id="PTHR36307:SF1">
    <property type="entry name" value="FLAGELLA BASAL BODY P-RING FORMATION PROTEIN FLGA"/>
    <property type="match status" value="1"/>
</dbReference>
<comment type="similarity">
    <text evidence="2">Belongs to the FlgA family.</text>
</comment>
<dbReference type="NCBIfam" id="TIGR03170">
    <property type="entry name" value="flgA_cterm"/>
    <property type="match status" value="1"/>
</dbReference>
<keyword evidence="4 7" id="KW-0732">Signal</keyword>
<dbReference type="InterPro" id="IPR013974">
    <property type="entry name" value="SAF"/>
</dbReference>
<comment type="caution">
    <text evidence="9">The sequence shown here is derived from an EMBL/GenBank/DDBJ whole genome shotgun (WGS) entry which is preliminary data.</text>
</comment>
<accession>A0ABR5VGP5</accession>
<dbReference type="PANTHER" id="PTHR36307">
    <property type="entry name" value="FLAGELLA BASAL BODY P-RING FORMATION PROTEIN FLGA"/>
    <property type="match status" value="1"/>
</dbReference>
<evidence type="ECO:0000256" key="1">
    <source>
        <dbReference type="ARBA" id="ARBA00004418"/>
    </source>
</evidence>
<evidence type="ECO:0000256" key="5">
    <source>
        <dbReference type="ARBA" id="ARBA00022764"/>
    </source>
</evidence>
<keyword evidence="9" id="KW-0969">Cilium</keyword>
<gene>
    <name evidence="9" type="ORF">AY586_01955</name>
</gene>
<dbReference type="SMART" id="SM00858">
    <property type="entry name" value="SAF"/>
    <property type="match status" value="1"/>
</dbReference>
<keyword evidence="9" id="KW-0966">Cell projection</keyword>
<keyword evidence="10" id="KW-1185">Reference proteome</keyword>
<comment type="subcellular location">
    <subcellularLocation>
        <location evidence="1">Periplasm</location>
    </subcellularLocation>
</comment>
<keyword evidence="5" id="KW-0574">Periplasm</keyword>
<keyword evidence="9" id="KW-0282">Flagellum</keyword>
<evidence type="ECO:0000313" key="9">
    <source>
        <dbReference type="EMBL" id="KXX64869.1"/>
    </source>
</evidence>
<name>A0ABR5VGP5_MARGR</name>
<evidence type="ECO:0000256" key="2">
    <source>
        <dbReference type="ARBA" id="ARBA00010474"/>
    </source>
</evidence>
<evidence type="ECO:0000256" key="4">
    <source>
        <dbReference type="ARBA" id="ARBA00022729"/>
    </source>
</evidence>
<evidence type="ECO:0000313" key="10">
    <source>
        <dbReference type="Proteomes" id="UP000075766"/>
    </source>
</evidence>
<dbReference type="InterPro" id="IPR017585">
    <property type="entry name" value="SAF_FlgA"/>
</dbReference>
<organism evidence="9 10">
    <name type="scientific">Marichromatium gracile</name>
    <name type="common">Chromatium gracile</name>
    <dbReference type="NCBI Taxonomy" id="1048"/>
    <lineage>
        <taxon>Bacteria</taxon>
        <taxon>Pseudomonadati</taxon>
        <taxon>Pseudomonadota</taxon>
        <taxon>Gammaproteobacteria</taxon>
        <taxon>Chromatiales</taxon>
        <taxon>Chromatiaceae</taxon>
        <taxon>Marichromatium</taxon>
    </lineage>
</organism>
<dbReference type="InterPro" id="IPR039246">
    <property type="entry name" value="Flagellar_FlgA"/>
</dbReference>
<dbReference type="InterPro" id="IPR041231">
    <property type="entry name" value="FlgA_N"/>
</dbReference>
<evidence type="ECO:0000259" key="8">
    <source>
        <dbReference type="SMART" id="SM00858"/>
    </source>
</evidence>
<dbReference type="EMBL" id="LSYU01000044">
    <property type="protein sequence ID" value="KXX64869.1"/>
    <property type="molecule type" value="Genomic_DNA"/>
</dbReference>
<protein>
    <recommendedName>
        <fullName evidence="3">Flagella basal body P-ring formation protein FlgA</fullName>
    </recommendedName>
</protein>
<proteinExistence type="inferred from homology"/>
<dbReference type="Pfam" id="PF17656">
    <property type="entry name" value="ChapFlgA_N"/>
    <property type="match status" value="1"/>
</dbReference>
<dbReference type="CDD" id="cd11614">
    <property type="entry name" value="SAF_CpaB_FlgA_like"/>
    <property type="match status" value="1"/>
</dbReference>
<sequence length="251" mass="27402">MTPMQPSTSIDNRTQRTTSLAIALACLLCLLWPAPRAQAGEIESVERLRDTVATYLSAITQTTGTDEIEVLVGQIDARLRLARCDRTPSASLAPGARTSGSTTVNLRCSEPVQWSIFVPARIERHTQVVVVARPIAREQRIQATDLRRERQEVSSLSGGYFRDPNAVIGMEARRALTPGQVITSAHVAPRKLVERGQLVTIYSGSGGLMVRMSGEALEDGAAGERIRVRNRSSRRVVEGYVEPSGHIHVPL</sequence>
<evidence type="ECO:0000256" key="6">
    <source>
        <dbReference type="ARBA" id="ARBA00025643"/>
    </source>
</evidence>
<dbReference type="Gene3D" id="2.30.30.760">
    <property type="match status" value="1"/>
</dbReference>
<evidence type="ECO:0000256" key="3">
    <source>
        <dbReference type="ARBA" id="ARBA00014754"/>
    </source>
</evidence>
<feature type="chain" id="PRO_5046935824" description="Flagella basal body P-ring formation protein FlgA" evidence="7">
    <location>
        <begin position="40"/>
        <end position="251"/>
    </location>
</feature>
<evidence type="ECO:0000256" key="7">
    <source>
        <dbReference type="SAM" id="SignalP"/>
    </source>
</evidence>
<dbReference type="Pfam" id="PF13144">
    <property type="entry name" value="ChapFlgA"/>
    <property type="match status" value="1"/>
</dbReference>